<dbReference type="Pfam" id="PF14388">
    <property type="entry name" value="DUF4419"/>
    <property type="match status" value="1"/>
</dbReference>
<dbReference type="Proteomes" id="UP000265631">
    <property type="component" value="Unassembled WGS sequence"/>
</dbReference>
<proteinExistence type="predicted"/>
<organism evidence="2 3">
    <name type="scientific">Fusarium flagelliforme</name>
    <dbReference type="NCBI Taxonomy" id="2675880"/>
    <lineage>
        <taxon>Eukaryota</taxon>
        <taxon>Fungi</taxon>
        <taxon>Dikarya</taxon>
        <taxon>Ascomycota</taxon>
        <taxon>Pezizomycotina</taxon>
        <taxon>Sordariomycetes</taxon>
        <taxon>Hypocreomycetidae</taxon>
        <taxon>Hypocreales</taxon>
        <taxon>Nectriaceae</taxon>
        <taxon>Fusarium</taxon>
        <taxon>Fusarium incarnatum-equiseti species complex</taxon>
    </lineage>
</organism>
<dbReference type="PANTHER" id="PTHR31252">
    <property type="entry name" value="DUF4419 DOMAIN-CONTAINING PROTEIN"/>
    <property type="match status" value="1"/>
</dbReference>
<protein>
    <recommendedName>
        <fullName evidence="4">Duf4419 domain-containing protein</fullName>
    </recommendedName>
</protein>
<dbReference type="InterPro" id="IPR025533">
    <property type="entry name" value="DUF4419"/>
</dbReference>
<accession>A0A395MPM6</accession>
<comment type="caution">
    <text evidence="2">The sequence shown here is derived from an EMBL/GenBank/DDBJ whole genome shotgun (WGS) entry which is preliminary data.</text>
</comment>
<evidence type="ECO:0000313" key="3">
    <source>
        <dbReference type="Proteomes" id="UP000265631"/>
    </source>
</evidence>
<feature type="region of interest" description="Disordered" evidence="1">
    <location>
        <begin position="373"/>
        <end position="403"/>
    </location>
</feature>
<name>A0A395MPM6_9HYPO</name>
<dbReference type="AlphaFoldDB" id="A0A395MPM6"/>
<reference evidence="2 3" key="1">
    <citation type="journal article" date="2018" name="PLoS Pathog.">
        <title>Evolution of structural diversity of trichothecenes, a family of toxins produced by plant pathogenic and entomopathogenic fungi.</title>
        <authorList>
            <person name="Proctor R.H."/>
            <person name="McCormick S.P."/>
            <person name="Kim H.S."/>
            <person name="Cardoza R.E."/>
            <person name="Stanley A.M."/>
            <person name="Lindo L."/>
            <person name="Kelly A."/>
            <person name="Brown D.W."/>
            <person name="Lee T."/>
            <person name="Vaughan M.M."/>
            <person name="Alexander N.J."/>
            <person name="Busman M."/>
            <person name="Gutierrez S."/>
        </authorList>
    </citation>
    <scope>NUCLEOTIDE SEQUENCE [LARGE SCALE GENOMIC DNA]</scope>
    <source>
        <strain evidence="2 3">NRRL 13405</strain>
    </source>
</reference>
<dbReference type="EMBL" id="PXXK01000156">
    <property type="protein sequence ID" value="RFN49898.1"/>
    <property type="molecule type" value="Genomic_DNA"/>
</dbReference>
<evidence type="ECO:0000313" key="2">
    <source>
        <dbReference type="EMBL" id="RFN49898.1"/>
    </source>
</evidence>
<keyword evidence="3" id="KW-1185">Reference proteome</keyword>
<gene>
    <name evidence="2" type="ORF">FIE12Z_5797</name>
</gene>
<feature type="compositionally biased region" description="Basic and acidic residues" evidence="1">
    <location>
        <begin position="373"/>
        <end position="395"/>
    </location>
</feature>
<evidence type="ECO:0000256" key="1">
    <source>
        <dbReference type="SAM" id="MobiDB-lite"/>
    </source>
</evidence>
<dbReference type="PANTHER" id="PTHR31252:SF11">
    <property type="entry name" value="DUF4419 DOMAIN-CONTAINING PROTEIN"/>
    <property type="match status" value="1"/>
</dbReference>
<sequence>MPVTVSVVDHPARPWGQDKASSVEEILKATNNKEFTRCKQVIQSVFSIDGSIEDKFVSGSKNGLVWAAFNAYSNHHHLTIRPEDVWFAIITQLSSYINANAEKLRHLFVSHKGKKELIIKQAGFLHTANYGAFVQNMTKEMVNVMDPTLRDWVLPSFSTTADVDRAVGSVLLMGAMQQYFSYTCMLTCGLPSVTLLGEVTDYEDILSRLDKLEEMGEEPTRFAELLRPVVRKMILSFEEPTNPEVKNFWNSIADMHEMSGATTLTGWITAFCFWNDEGKAQNGGWGCELDGLSYPSVETQDIPGGFVTVPVKVNDHGKVYSCRMLAGSIGIQALPDYDYDAVAAKVYYEARDEYFDDERQQRLKRLSEGRDEKYDGAFEEKQEERQEGGSTEKKNLGFPGIQPVSGWMIFEDKEACP</sequence>
<evidence type="ECO:0008006" key="4">
    <source>
        <dbReference type="Google" id="ProtNLM"/>
    </source>
</evidence>